<gene>
    <name evidence="1" type="ORF">DERYTH_LOCUS26503</name>
</gene>
<organism evidence="1 2">
    <name type="scientific">Dentiscutata erythropus</name>
    <dbReference type="NCBI Taxonomy" id="1348616"/>
    <lineage>
        <taxon>Eukaryota</taxon>
        <taxon>Fungi</taxon>
        <taxon>Fungi incertae sedis</taxon>
        <taxon>Mucoromycota</taxon>
        <taxon>Glomeromycotina</taxon>
        <taxon>Glomeromycetes</taxon>
        <taxon>Diversisporales</taxon>
        <taxon>Gigasporaceae</taxon>
        <taxon>Dentiscutata</taxon>
    </lineage>
</organism>
<dbReference type="EMBL" id="CAJVPY010055718">
    <property type="protein sequence ID" value="CAG8817802.1"/>
    <property type="molecule type" value="Genomic_DNA"/>
</dbReference>
<sequence length="40" mass="4386">MVFSLQGPKDVLPVSALVLLAVENTGLHMKNYEKKPCLVC</sequence>
<feature type="non-terminal residue" evidence="1">
    <location>
        <position position="40"/>
    </location>
</feature>
<proteinExistence type="predicted"/>
<protein>
    <submittedName>
        <fullName evidence="1">13222_t:CDS:1</fullName>
    </submittedName>
</protein>
<dbReference type="AlphaFoldDB" id="A0A9N9PGE3"/>
<reference evidence="1" key="1">
    <citation type="submission" date="2021-06" db="EMBL/GenBank/DDBJ databases">
        <authorList>
            <person name="Kallberg Y."/>
            <person name="Tangrot J."/>
            <person name="Rosling A."/>
        </authorList>
    </citation>
    <scope>NUCLEOTIDE SEQUENCE</scope>
    <source>
        <strain evidence="1">MA453B</strain>
    </source>
</reference>
<accession>A0A9N9PGE3</accession>
<comment type="caution">
    <text evidence="1">The sequence shown here is derived from an EMBL/GenBank/DDBJ whole genome shotgun (WGS) entry which is preliminary data.</text>
</comment>
<dbReference type="Proteomes" id="UP000789405">
    <property type="component" value="Unassembled WGS sequence"/>
</dbReference>
<evidence type="ECO:0000313" key="1">
    <source>
        <dbReference type="EMBL" id="CAG8817802.1"/>
    </source>
</evidence>
<name>A0A9N9PGE3_9GLOM</name>
<evidence type="ECO:0000313" key="2">
    <source>
        <dbReference type="Proteomes" id="UP000789405"/>
    </source>
</evidence>
<keyword evidence="2" id="KW-1185">Reference proteome</keyword>